<evidence type="ECO:0000313" key="2">
    <source>
        <dbReference type="EMBL" id="EUJ53497.1"/>
    </source>
</evidence>
<dbReference type="RefSeq" id="WP_036063738.1">
    <property type="nucleotide sequence ID" value="NZ_AODM01000038.1"/>
</dbReference>
<evidence type="ECO:0000256" key="1">
    <source>
        <dbReference type="ARBA" id="ARBA00023159"/>
    </source>
</evidence>
<dbReference type="InterPro" id="IPR014710">
    <property type="entry name" value="RmlC-like_jellyroll"/>
</dbReference>
<dbReference type="EMBL" id="AODM01000038">
    <property type="protein sequence ID" value="EUJ53497.1"/>
    <property type="molecule type" value="Genomic_DNA"/>
</dbReference>
<dbReference type="PATRIC" id="fig|1265822.4.peg.2204"/>
<sequence>MDKLFTPDEFIDAVRDTLPHAVNEIKFSANTEIPFDHATSYIIKSGTIASYISRDIESKSNQLYSFFSKGDFILFGQVFDNFSGMSFETIAPASVYSIKQKDLQYLLHFPENSPFLYYIMKRFGVHYYLKSLLSMRTKENVLIQAIFNICFLRHPDFKQLDRILTLPKEYTSSRIKEYSTLSQAGFYKHLKQAYNQKLLVKSANGLQVDLEKMEELYPSTFPNKDF</sequence>
<dbReference type="InterPro" id="IPR018490">
    <property type="entry name" value="cNMP-bd_dom_sf"/>
</dbReference>
<dbReference type="SUPFAM" id="SSF51206">
    <property type="entry name" value="cAMP-binding domain-like"/>
    <property type="match status" value="1"/>
</dbReference>
<protein>
    <recommendedName>
        <fullName evidence="4">Cyclic nucleotide-binding domain-containing protein</fullName>
    </recommendedName>
</protein>
<keyword evidence="1" id="KW-0010">Activator</keyword>
<dbReference type="Proteomes" id="UP000019241">
    <property type="component" value="Unassembled WGS sequence"/>
</dbReference>
<organism evidence="2 3">
    <name type="scientific">Listeria fleischmannii FSL S10-1203</name>
    <dbReference type="NCBI Taxonomy" id="1265822"/>
    <lineage>
        <taxon>Bacteria</taxon>
        <taxon>Bacillati</taxon>
        <taxon>Bacillota</taxon>
        <taxon>Bacilli</taxon>
        <taxon>Bacillales</taxon>
        <taxon>Listeriaceae</taxon>
        <taxon>Listeria</taxon>
    </lineage>
</organism>
<dbReference type="AlphaFoldDB" id="W7DS65"/>
<proteinExistence type="predicted"/>
<evidence type="ECO:0008006" key="4">
    <source>
        <dbReference type="Google" id="ProtNLM"/>
    </source>
</evidence>
<dbReference type="Gene3D" id="2.60.120.10">
    <property type="entry name" value="Jelly Rolls"/>
    <property type="match status" value="1"/>
</dbReference>
<name>W7DS65_9LIST</name>
<comment type="caution">
    <text evidence="2">The sequence shown here is derived from an EMBL/GenBank/DDBJ whole genome shotgun (WGS) entry which is preliminary data.</text>
</comment>
<gene>
    <name evidence="2" type="ORF">MCOL2_10875</name>
</gene>
<accession>W7DS65</accession>
<evidence type="ECO:0000313" key="3">
    <source>
        <dbReference type="Proteomes" id="UP000019241"/>
    </source>
</evidence>
<reference evidence="2 3" key="1">
    <citation type="submission" date="2012-12" db="EMBL/GenBank/DDBJ databases">
        <title>Novel taxa of Listeriaceae from agricultural environments in the United States.</title>
        <authorList>
            <person name="den Bakker H.C."/>
            <person name="Allred A."/>
            <person name="Warchocki S."/>
            <person name="Wright E.M."/>
            <person name="Burrell A."/>
            <person name="Nightingale K.K."/>
            <person name="Kephart D."/>
            <person name="Wiedmann M."/>
        </authorList>
    </citation>
    <scope>NUCLEOTIDE SEQUENCE [LARGE SCALE GENOMIC DNA]</scope>
    <source>
        <strain evidence="2 3">FSL S10-1203</strain>
    </source>
</reference>